<proteinExistence type="predicted"/>
<sequence>MPLSKKRQPLEQPAQSEEQQQRAASPDPRSSSHMSSPPHPRSSSLVISPPPPRNSSCASILPHQPEHPPEEPLRNEEQLLLRLLEEQPQPKEPLTPKEQPLHNSTFRSVGAQRKGHGEKMAIYKPETEPLSKTKSADILILDFWPPELPALPKKAMFSSSIRITQPNGEKPAEFETHIS</sequence>
<evidence type="ECO:0000313" key="2">
    <source>
        <dbReference type="EMBL" id="KAK1345488.1"/>
    </source>
</evidence>
<dbReference type="AlphaFoldDB" id="A0AA40I9F2"/>
<protein>
    <submittedName>
        <fullName evidence="2">Uncharacterized protein</fullName>
    </submittedName>
</protein>
<gene>
    <name evidence="2" type="ORF">QTO34_007945</name>
</gene>
<feature type="compositionally biased region" description="Basic and acidic residues" evidence="1">
    <location>
        <begin position="64"/>
        <end position="89"/>
    </location>
</feature>
<feature type="compositionally biased region" description="Basic and acidic residues" evidence="1">
    <location>
        <begin position="115"/>
        <end position="128"/>
    </location>
</feature>
<dbReference type="Proteomes" id="UP001177744">
    <property type="component" value="Unassembled WGS sequence"/>
</dbReference>
<accession>A0AA40I9F2</accession>
<evidence type="ECO:0000313" key="3">
    <source>
        <dbReference type="Proteomes" id="UP001177744"/>
    </source>
</evidence>
<comment type="caution">
    <text evidence="2">The sequence shown here is derived from an EMBL/GenBank/DDBJ whole genome shotgun (WGS) entry which is preliminary data.</text>
</comment>
<reference evidence="2" key="1">
    <citation type="submission" date="2023-06" db="EMBL/GenBank/DDBJ databases">
        <title>Reference genome for the Northern bat (Eptesicus nilssonii), a most northern bat species.</title>
        <authorList>
            <person name="Laine V.N."/>
            <person name="Pulliainen A.T."/>
            <person name="Lilley T.M."/>
        </authorList>
    </citation>
    <scope>NUCLEOTIDE SEQUENCE</scope>
    <source>
        <strain evidence="2">BLF_Eptnil</strain>
        <tissue evidence="2">Kidney</tissue>
    </source>
</reference>
<organism evidence="2 3">
    <name type="scientific">Cnephaeus nilssonii</name>
    <name type="common">Northern bat</name>
    <name type="synonym">Eptesicus nilssonii</name>
    <dbReference type="NCBI Taxonomy" id="3371016"/>
    <lineage>
        <taxon>Eukaryota</taxon>
        <taxon>Metazoa</taxon>
        <taxon>Chordata</taxon>
        <taxon>Craniata</taxon>
        <taxon>Vertebrata</taxon>
        <taxon>Euteleostomi</taxon>
        <taxon>Mammalia</taxon>
        <taxon>Eutheria</taxon>
        <taxon>Laurasiatheria</taxon>
        <taxon>Chiroptera</taxon>
        <taxon>Yangochiroptera</taxon>
        <taxon>Vespertilionidae</taxon>
        <taxon>Cnephaeus</taxon>
    </lineage>
</organism>
<dbReference type="EMBL" id="JAULJE010000002">
    <property type="protein sequence ID" value="KAK1345488.1"/>
    <property type="molecule type" value="Genomic_DNA"/>
</dbReference>
<name>A0AA40I9F2_CNENI</name>
<feature type="compositionally biased region" description="Low complexity" evidence="1">
    <location>
        <begin position="10"/>
        <end position="44"/>
    </location>
</feature>
<feature type="region of interest" description="Disordered" evidence="1">
    <location>
        <begin position="1"/>
        <end position="128"/>
    </location>
</feature>
<evidence type="ECO:0000256" key="1">
    <source>
        <dbReference type="SAM" id="MobiDB-lite"/>
    </source>
</evidence>
<keyword evidence="3" id="KW-1185">Reference proteome</keyword>